<feature type="compositionally biased region" description="Polar residues" evidence="1">
    <location>
        <begin position="360"/>
        <end position="371"/>
    </location>
</feature>
<feature type="compositionally biased region" description="Basic and acidic residues" evidence="1">
    <location>
        <begin position="509"/>
        <end position="519"/>
    </location>
</feature>
<gene>
    <name evidence="2" type="ORF">DAKH74_038120</name>
</gene>
<feature type="compositionally biased region" description="Basic and acidic residues" evidence="1">
    <location>
        <begin position="372"/>
        <end position="381"/>
    </location>
</feature>
<feature type="compositionally biased region" description="Polar residues" evidence="1">
    <location>
        <begin position="146"/>
        <end position="156"/>
    </location>
</feature>
<sequence>MDQDAYVVSDSEGFSDAGLDVIYDPLAGANDSVEGSTSVATVNDSQTSENDNDESIMEAVENTPVNAASEPVTSIVEPSDEPEQSYTLSGRALRKRTAIQKLPYSLERIKHRQQLQGFDVSNFDSVSNEVDLPALSERTGGEHENTQWTHLTSNDGKQAATDSMPYLGGGIDHDSDFSQYLSDNMTDDADEDDDSPIVHKRLVHTAHNTAHLSLSDVSDPEDNDDNENNGTSSNEEDTQNIIFRGRALNVKTGYKGVLPRSAWMRELEKLNRNTRKPIYRSKKRRMLHKGTAVRKKGRPSTTISNDALMAELMVDDSEGTDFDRSEYIRQNPESVATNELKELDEYYHKRYGSNDYPIDLSNSQLKEPSQNEPRRRRELESHEVINVDSDGFMSDINADVSSDEDPMHIIEPTDYQGISEESNRGIIDSMLSRPTRVRTAQSHRKKENKKRSAQPARKRISQVSRRPKTTHGVRKKIVVPGRKNTAAVRRTAMKIPTKVQERGAQVEQNQDKSKNEQEKTRKKRQTKAPVNSFLTVVEALGNKYSAITQKVHDQELSQLPSGDTSQKPESPLKILDVLSNNMVYSPPNTIKVQIANSSYTFSRFNGGDVAKTLEEMFDTIINKGSSDVELIECNKNLTEFLYFLNDLSLLTVVRSFHRGFQKRVYAGRSKAKPIHFYELAVCQLMLLEISRFTNMPNITKQNIEHDVVNNIASLFTLLAHCNIQDVGVSGELMYETYDILASVVDILDANDKLWDKFSTLKYKPDVLSVICSVFPTSKSHWQILYIDHGYKDLTAAFKFVKYCTKVCRWTVADPVILSFNEIFKKRRFFDFPEEEELSGKNFVIRSPNNKFAVGTLFNRYLTMLRSCSMTGGLADRIIPMSVITQADPALVIINRINLLIVLANGVKFNLDLAFGNLIKPLMKPVGKDSKLDTRKMEAVLNGYIAFLEISASKNSISKLGNTLSTVFKGIVPSETGTNEIWLKFIKTLSRHFGNLKNNQTLILKDLREPLQLALESVKPAQSAEAMISLFEKHLDLVSTPWLQKTLLPLIKNVAEKSVSWVDHYCCIGRYLINAKVTTWWGFYMYQGLRSSDEVELTFCSTLLKMCDDSSFNIMKETFFKLATRLFFNNESMLFRTFIVRLLKRDSGVRFNEFIVQYHHNLLFRVKIYFQRLKKAKYSSQMIDIMDSIEEKYTAGVVERDKVLQIVTFLNANYADEIKNCRSFVILKQKLNISDVETERSIFKDSFRSLGSMEDKLFFIEEHIVKSFTSPVELNALMKKLDPLFEFQMARDTLNVFGQLIEINIETEDLELSLLCRNITAILLEVINNNITERFYQLDKDEFAELTRIGESLVISRSAGRLSNTSKDAFYAESLRLMKSMLLISAGWPEQKISISICRSFLGDVESSSVHPRHALLYRVLELLEKSSDLAKNHVLAIPDSFIISNMEQEIRDLLNRT</sequence>
<evidence type="ECO:0000313" key="2">
    <source>
        <dbReference type="EMBL" id="GMM57196.1"/>
    </source>
</evidence>
<dbReference type="GO" id="GO:0005634">
    <property type="term" value="C:nucleus"/>
    <property type="evidence" value="ECO:0007669"/>
    <property type="project" value="InterPro"/>
</dbReference>
<dbReference type="PANTHER" id="PTHR28122">
    <property type="entry name" value="E3 UBIQUITIN-PROTEIN LIGASE SUBSTRATE RECEPTOR MMS22"/>
    <property type="match status" value="1"/>
</dbReference>
<dbReference type="PANTHER" id="PTHR28122:SF1">
    <property type="entry name" value="E3 UBIQUITIN-PROTEIN LIGASE SUBSTRATE RECEPTOR MMS22"/>
    <property type="match status" value="1"/>
</dbReference>
<feature type="compositionally biased region" description="Basic residues" evidence="1">
    <location>
        <begin position="441"/>
        <end position="477"/>
    </location>
</feature>
<dbReference type="EMBL" id="BTGD01000011">
    <property type="protein sequence ID" value="GMM57196.1"/>
    <property type="molecule type" value="Genomic_DNA"/>
</dbReference>
<dbReference type="Pfam" id="PF09462">
    <property type="entry name" value="Mus7"/>
    <property type="match status" value="1"/>
</dbReference>
<reference evidence="2 3" key="1">
    <citation type="journal article" date="2023" name="Elife">
        <title>Identification of key yeast species and microbe-microbe interactions impacting larval growth of Drosophila in the wild.</title>
        <authorList>
            <person name="Mure A."/>
            <person name="Sugiura Y."/>
            <person name="Maeda R."/>
            <person name="Honda K."/>
            <person name="Sakurai N."/>
            <person name="Takahashi Y."/>
            <person name="Watada M."/>
            <person name="Katoh T."/>
            <person name="Gotoh A."/>
            <person name="Gotoh Y."/>
            <person name="Taniguchi I."/>
            <person name="Nakamura K."/>
            <person name="Hayashi T."/>
            <person name="Katayama T."/>
            <person name="Uemura T."/>
            <person name="Hattori Y."/>
        </authorList>
    </citation>
    <scope>NUCLEOTIDE SEQUENCE [LARGE SCALE GENOMIC DNA]</scope>
    <source>
        <strain evidence="2 3">KH-74</strain>
    </source>
</reference>
<dbReference type="GO" id="GO:0000724">
    <property type="term" value="P:double-strand break repair via homologous recombination"/>
    <property type="evidence" value="ECO:0007669"/>
    <property type="project" value="TreeGrafter"/>
</dbReference>
<feature type="compositionally biased region" description="Polar residues" evidence="1">
    <location>
        <begin position="33"/>
        <end position="49"/>
    </location>
</feature>
<proteinExistence type="predicted"/>
<dbReference type="GO" id="GO:0031297">
    <property type="term" value="P:replication fork processing"/>
    <property type="evidence" value="ECO:0007669"/>
    <property type="project" value="InterPro"/>
</dbReference>
<feature type="region of interest" description="Disordered" evidence="1">
    <location>
        <begin position="210"/>
        <end position="240"/>
    </location>
</feature>
<feature type="compositionally biased region" description="Acidic residues" evidence="1">
    <location>
        <begin position="185"/>
        <end position="194"/>
    </location>
</feature>
<feature type="region of interest" description="Disordered" evidence="1">
    <location>
        <begin position="424"/>
        <end position="527"/>
    </location>
</feature>
<name>A0AAV5S0I0_MAUHU</name>
<accession>A0AAV5S0I0</accession>
<feature type="region of interest" description="Disordered" evidence="1">
    <location>
        <begin position="137"/>
        <end position="194"/>
    </location>
</feature>
<dbReference type="GO" id="GO:0035361">
    <property type="term" value="C:Cul8-RING ubiquitin ligase complex"/>
    <property type="evidence" value="ECO:0007669"/>
    <property type="project" value="TreeGrafter"/>
</dbReference>
<dbReference type="Proteomes" id="UP001377567">
    <property type="component" value="Unassembled WGS sequence"/>
</dbReference>
<protein>
    <submittedName>
        <fullName evidence="2">Mms22 protein</fullName>
    </submittedName>
</protein>
<evidence type="ECO:0000313" key="3">
    <source>
        <dbReference type="Proteomes" id="UP001377567"/>
    </source>
</evidence>
<keyword evidence="3" id="KW-1185">Reference proteome</keyword>
<feature type="region of interest" description="Disordered" evidence="1">
    <location>
        <begin position="28"/>
        <end position="53"/>
    </location>
</feature>
<feature type="region of interest" description="Disordered" evidence="1">
    <location>
        <begin position="354"/>
        <end position="381"/>
    </location>
</feature>
<evidence type="ECO:0000256" key="1">
    <source>
        <dbReference type="SAM" id="MobiDB-lite"/>
    </source>
</evidence>
<feature type="compositionally biased region" description="Acidic residues" evidence="1">
    <location>
        <begin position="218"/>
        <end position="227"/>
    </location>
</feature>
<comment type="caution">
    <text evidence="2">The sequence shown here is derived from an EMBL/GenBank/DDBJ whole genome shotgun (WGS) entry which is preliminary data.</text>
</comment>
<dbReference type="InterPro" id="IPR019021">
    <property type="entry name" value="Mms22"/>
</dbReference>
<organism evidence="2 3">
    <name type="scientific">Maudiozyma humilis</name>
    <name type="common">Sour dough yeast</name>
    <name type="synonym">Kazachstania humilis</name>
    <dbReference type="NCBI Taxonomy" id="51915"/>
    <lineage>
        <taxon>Eukaryota</taxon>
        <taxon>Fungi</taxon>
        <taxon>Dikarya</taxon>
        <taxon>Ascomycota</taxon>
        <taxon>Saccharomycotina</taxon>
        <taxon>Saccharomycetes</taxon>
        <taxon>Saccharomycetales</taxon>
        <taxon>Saccharomycetaceae</taxon>
        <taxon>Maudiozyma</taxon>
    </lineage>
</organism>